<accession>A0A0K9PQ14</accession>
<evidence type="ECO:0000313" key="2">
    <source>
        <dbReference type="Proteomes" id="UP000036987"/>
    </source>
</evidence>
<protein>
    <submittedName>
        <fullName evidence="1">Uncharacterized protein</fullName>
    </submittedName>
</protein>
<dbReference type="STRING" id="29655.A0A0K9PQ14"/>
<gene>
    <name evidence="1" type="ORF">ZOSMA_1G03110</name>
</gene>
<dbReference type="AlphaFoldDB" id="A0A0K9PQ14"/>
<dbReference type="PANTHER" id="PTHR35097:SF1">
    <property type="entry name" value="GDSL ESTERASE_LIPASE"/>
    <property type="match status" value="1"/>
</dbReference>
<dbReference type="PANTHER" id="PTHR35097">
    <property type="entry name" value="GDSL ESTERASE/LIPASE"/>
    <property type="match status" value="1"/>
</dbReference>
<evidence type="ECO:0000313" key="1">
    <source>
        <dbReference type="EMBL" id="KMZ70330.1"/>
    </source>
</evidence>
<dbReference type="EMBL" id="LFYR01000729">
    <property type="protein sequence ID" value="KMZ70330.1"/>
    <property type="molecule type" value="Genomic_DNA"/>
</dbReference>
<name>A0A0K9PQ14_ZOSMR</name>
<sequence length="426" mass="47262">MDHFAPTIDGFKVFIKSAEQRFRDVVLKKNGMDVSEDVRVEDVIQLNNSDQIEILKRLQREAFSDLMKLRERHDSVERILSSNIAGKKGLFQENSTRVRGAVDVVGALFFAGSNVRQNLNNLNKSGVRTGIESKINFETAIRQNDLLLAEFMSSNKISITGDEEQPLRSSQLSLTKVMYLASINHWALAIVSPIGAQCKDFGAVSDRQGISIPQSLPPVFSEYRGSGAGLEVKGGQVRATLAGLVSEFDSAKSCLAGFGQLSCERFEGRDTKVTLSGMWEIPRKPFQQMKIGMLAVPIFGHTIRNAPRSHSSTRKPLETIASGSVAVMLETEFDKYTRLGGWVQMEKSFEKYPQWGVSISDTPEDCVGWGLRMGGGFSNQQQKVQLEGFLNLNIGDRFSLQPGLVLTRDSSNIKNLGLILHSFWSF</sequence>
<proteinExistence type="predicted"/>
<dbReference type="Proteomes" id="UP000036987">
    <property type="component" value="Unassembled WGS sequence"/>
</dbReference>
<organism evidence="1 2">
    <name type="scientific">Zostera marina</name>
    <name type="common">Eelgrass</name>
    <dbReference type="NCBI Taxonomy" id="29655"/>
    <lineage>
        <taxon>Eukaryota</taxon>
        <taxon>Viridiplantae</taxon>
        <taxon>Streptophyta</taxon>
        <taxon>Embryophyta</taxon>
        <taxon>Tracheophyta</taxon>
        <taxon>Spermatophyta</taxon>
        <taxon>Magnoliopsida</taxon>
        <taxon>Liliopsida</taxon>
        <taxon>Zosteraceae</taxon>
        <taxon>Zostera</taxon>
    </lineage>
</organism>
<dbReference type="OMA" id="TKIGGWI"/>
<keyword evidence="2" id="KW-1185">Reference proteome</keyword>
<comment type="caution">
    <text evidence="1">The sequence shown here is derived from an EMBL/GenBank/DDBJ whole genome shotgun (WGS) entry which is preliminary data.</text>
</comment>
<dbReference type="OrthoDB" id="2017825at2759"/>
<reference evidence="2" key="1">
    <citation type="journal article" date="2016" name="Nature">
        <title>The genome of the seagrass Zostera marina reveals angiosperm adaptation to the sea.</title>
        <authorList>
            <person name="Olsen J.L."/>
            <person name="Rouze P."/>
            <person name="Verhelst B."/>
            <person name="Lin Y.-C."/>
            <person name="Bayer T."/>
            <person name="Collen J."/>
            <person name="Dattolo E."/>
            <person name="De Paoli E."/>
            <person name="Dittami S."/>
            <person name="Maumus F."/>
            <person name="Michel G."/>
            <person name="Kersting A."/>
            <person name="Lauritano C."/>
            <person name="Lohaus R."/>
            <person name="Toepel M."/>
            <person name="Tonon T."/>
            <person name="Vanneste K."/>
            <person name="Amirebrahimi M."/>
            <person name="Brakel J."/>
            <person name="Bostroem C."/>
            <person name="Chovatia M."/>
            <person name="Grimwood J."/>
            <person name="Jenkins J.W."/>
            <person name="Jueterbock A."/>
            <person name="Mraz A."/>
            <person name="Stam W.T."/>
            <person name="Tice H."/>
            <person name="Bornberg-Bauer E."/>
            <person name="Green P.J."/>
            <person name="Pearson G.A."/>
            <person name="Procaccini G."/>
            <person name="Duarte C.M."/>
            <person name="Schmutz J."/>
            <person name="Reusch T.B.H."/>
            <person name="Van de Peer Y."/>
        </authorList>
    </citation>
    <scope>NUCLEOTIDE SEQUENCE [LARGE SCALE GENOMIC DNA]</scope>
    <source>
        <strain evidence="2">cv. Finnish</strain>
    </source>
</reference>